<accession>A0ABP6WFP2</accession>
<dbReference type="EMBL" id="BAAAYR010000001">
    <property type="protein sequence ID" value="GAA3549444.1"/>
    <property type="molecule type" value="Genomic_DNA"/>
</dbReference>
<evidence type="ECO:0008006" key="4">
    <source>
        <dbReference type="Google" id="ProtNLM"/>
    </source>
</evidence>
<gene>
    <name evidence="2" type="ORF">GCM10022197_00330</name>
</gene>
<protein>
    <recommendedName>
        <fullName evidence="4">MT0933-like antitoxin protein</fullName>
    </recommendedName>
</protein>
<evidence type="ECO:0000313" key="3">
    <source>
        <dbReference type="Proteomes" id="UP001500767"/>
    </source>
</evidence>
<dbReference type="Proteomes" id="UP001500767">
    <property type="component" value="Unassembled WGS sequence"/>
</dbReference>
<name>A0ABP6WFP2_9ACTN</name>
<organism evidence="2 3">
    <name type="scientific">Microlunatus spumicola</name>
    <dbReference type="NCBI Taxonomy" id="81499"/>
    <lineage>
        <taxon>Bacteria</taxon>
        <taxon>Bacillati</taxon>
        <taxon>Actinomycetota</taxon>
        <taxon>Actinomycetes</taxon>
        <taxon>Propionibacteriales</taxon>
        <taxon>Propionibacteriaceae</taxon>
        <taxon>Microlunatus</taxon>
    </lineage>
</organism>
<dbReference type="InterPro" id="IPR028037">
    <property type="entry name" value="Antitoxin_Rv0909/MT0933"/>
</dbReference>
<comment type="caution">
    <text evidence="2">The sequence shown here is derived from an EMBL/GenBank/DDBJ whole genome shotgun (WGS) entry which is preliminary data.</text>
</comment>
<dbReference type="Pfam" id="PF14013">
    <property type="entry name" value="MT0933_antitox"/>
    <property type="match status" value="1"/>
</dbReference>
<feature type="region of interest" description="Disordered" evidence="1">
    <location>
        <begin position="38"/>
        <end position="77"/>
    </location>
</feature>
<proteinExistence type="predicted"/>
<reference evidence="3" key="1">
    <citation type="journal article" date="2019" name="Int. J. Syst. Evol. Microbiol.">
        <title>The Global Catalogue of Microorganisms (GCM) 10K type strain sequencing project: providing services to taxonomists for standard genome sequencing and annotation.</title>
        <authorList>
            <consortium name="The Broad Institute Genomics Platform"/>
            <consortium name="The Broad Institute Genome Sequencing Center for Infectious Disease"/>
            <person name="Wu L."/>
            <person name="Ma J."/>
        </authorList>
    </citation>
    <scope>NUCLEOTIDE SEQUENCE [LARGE SCALE GENOMIC DNA]</scope>
    <source>
        <strain evidence="3">JCM 16540</strain>
    </source>
</reference>
<feature type="compositionally biased region" description="Basic and acidic residues" evidence="1">
    <location>
        <begin position="38"/>
        <end position="63"/>
    </location>
</feature>
<evidence type="ECO:0000256" key="1">
    <source>
        <dbReference type="SAM" id="MobiDB-lite"/>
    </source>
</evidence>
<sequence>MRRTTYPSRMGIFDKAREALQQHADKIDPVVDRLAGEADKRTGGKHGSHIERGADLAKDKLGDLARGGDASEPGQPR</sequence>
<evidence type="ECO:0000313" key="2">
    <source>
        <dbReference type="EMBL" id="GAA3549444.1"/>
    </source>
</evidence>
<keyword evidence="3" id="KW-1185">Reference proteome</keyword>